<organism evidence="1 2">
    <name type="scientific">Pedobacter lusitanus</name>
    <dbReference type="NCBI Taxonomy" id="1503925"/>
    <lineage>
        <taxon>Bacteria</taxon>
        <taxon>Pseudomonadati</taxon>
        <taxon>Bacteroidota</taxon>
        <taxon>Sphingobacteriia</taxon>
        <taxon>Sphingobacteriales</taxon>
        <taxon>Sphingobacteriaceae</taxon>
        <taxon>Pedobacter</taxon>
    </lineage>
</organism>
<protein>
    <submittedName>
        <fullName evidence="1">Contig93, whole genome shotgun sequence</fullName>
    </submittedName>
</protein>
<dbReference type="Proteomes" id="UP000032049">
    <property type="component" value="Unassembled WGS sequence"/>
</dbReference>
<name>A0A0D0FT22_9SPHI</name>
<comment type="caution">
    <text evidence="1">The sequence shown here is derived from an EMBL/GenBank/DDBJ whole genome shotgun (WGS) entry which is preliminary data.</text>
</comment>
<dbReference type="AlphaFoldDB" id="A0A0D0FT22"/>
<dbReference type="OrthoDB" id="6629765at2"/>
<reference evidence="1 2" key="1">
    <citation type="submission" date="2015-01" db="EMBL/GenBank/DDBJ databases">
        <title>Draft genome sequence of Pedobacter sp. NL19 isolated from sludge of an effluent treatment pond in an abandoned uranium mine.</title>
        <authorList>
            <person name="Santos T."/>
            <person name="Caetano T."/>
            <person name="Covas C."/>
            <person name="Cruz A."/>
            <person name="Mendo S."/>
        </authorList>
    </citation>
    <scope>NUCLEOTIDE SEQUENCE [LARGE SCALE GENOMIC DNA]</scope>
    <source>
        <strain evidence="1 2">NL19</strain>
    </source>
</reference>
<proteinExistence type="predicted"/>
<gene>
    <name evidence="1" type="ORF">TH53_19850</name>
</gene>
<dbReference type="STRING" id="1503925.TH53_19850"/>
<evidence type="ECO:0000313" key="2">
    <source>
        <dbReference type="Proteomes" id="UP000032049"/>
    </source>
</evidence>
<evidence type="ECO:0000313" key="1">
    <source>
        <dbReference type="EMBL" id="KIO75594.1"/>
    </source>
</evidence>
<accession>A0A0D0FT22</accession>
<dbReference type="RefSeq" id="WP_041884649.1">
    <property type="nucleotide sequence ID" value="NZ_CP157278.1"/>
</dbReference>
<keyword evidence="2" id="KW-1185">Reference proteome</keyword>
<sequence>MKVEITMAQLQSIKKMKDDIEAMLGGGGDVDDPINGDPDKHWIRHIRNINNFLKKNGYKP</sequence>
<dbReference type="EMBL" id="JXRA01000093">
    <property type="protein sequence ID" value="KIO75594.1"/>
    <property type="molecule type" value="Genomic_DNA"/>
</dbReference>